<dbReference type="Pfam" id="PF00297">
    <property type="entry name" value="Ribosomal_L3"/>
    <property type="match status" value="1"/>
</dbReference>
<dbReference type="GO" id="GO:0022625">
    <property type="term" value="C:cytosolic large ribosomal subunit"/>
    <property type="evidence" value="ECO:0007669"/>
    <property type="project" value="TreeGrafter"/>
</dbReference>
<dbReference type="InterPro" id="IPR000597">
    <property type="entry name" value="Ribosomal_uL3"/>
</dbReference>
<organism evidence="8 9">
    <name type="scientific">Candidatus Roizmanbacteria bacterium RIFCSPHIGHO2_02_FULL_40_9</name>
    <dbReference type="NCBI Taxonomy" id="1802042"/>
    <lineage>
        <taxon>Bacteria</taxon>
        <taxon>Candidatus Roizmaniibacteriota</taxon>
    </lineage>
</organism>
<evidence type="ECO:0000256" key="5">
    <source>
        <dbReference type="ARBA" id="ARBA00023274"/>
    </source>
</evidence>
<evidence type="ECO:0000313" key="8">
    <source>
        <dbReference type="EMBL" id="OGK28664.1"/>
    </source>
</evidence>
<dbReference type="InterPro" id="IPR009000">
    <property type="entry name" value="Transl_B-barrel_sf"/>
</dbReference>
<dbReference type="Proteomes" id="UP000177027">
    <property type="component" value="Unassembled WGS sequence"/>
</dbReference>
<dbReference type="PANTHER" id="PTHR11229:SF16">
    <property type="entry name" value="LARGE RIBOSOMAL SUBUNIT PROTEIN UL3C"/>
    <property type="match status" value="1"/>
</dbReference>
<evidence type="ECO:0000256" key="3">
    <source>
        <dbReference type="ARBA" id="ARBA00022884"/>
    </source>
</evidence>
<evidence type="ECO:0000256" key="7">
    <source>
        <dbReference type="SAM" id="MobiDB-lite"/>
    </source>
</evidence>
<feature type="region of interest" description="Disordered" evidence="7">
    <location>
        <begin position="141"/>
        <end position="178"/>
    </location>
</feature>
<dbReference type="Gene3D" id="3.30.160.810">
    <property type="match status" value="1"/>
</dbReference>
<dbReference type="PROSITE" id="PS51257">
    <property type="entry name" value="PROKAR_LIPOPROTEIN"/>
    <property type="match status" value="1"/>
</dbReference>
<keyword evidence="5" id="KW-0687">Ribonucleoprotein</keyword>
<evidence type="ECO:0000256" key="1">
    <source>
        <dbReference type="ARBA" id="ARBA00006540"/>
    </source>
</evidence>
<dbReference type="GO" id="GO:0006412">
    <property type="term" value="P:translation"/>
    <property type="evidence" value="ECO:0007669"/>
    <property type="project" value="UniProtKB-UniRule"/>
</dbReference>
<dbReference type="FunFam" id="2.40.30.10:FF:000004">
    <property type="entry name" value="50S ribosomal protein L3"/>
    <property type="match status" value="1"/>
</dbReference>
<keyword evidence="4 8" id="KW-0689">Ribosomal protein</keyword>
<evidence type="ECO:0000256" key="2">
    <source>
        <dbReference type="ARBA" id="ARBA00022730"/>
    </source>
</evidence>
<dbReference type="EMBL" id="MFZS01000033">
    <property type="protein sequence ID" value="OGK28664.1"/>
    <property type="molecule type" value="Genomic_DNA"/>
</dbReference>
<keyword evidence="2" id="KW-0699">rRNA-binding</keyword>
<dbReference type="AlphaFoldDB" id="A0A1F7HCE7"/>
<dbReference type="Gene3D" id="2.40.30.10">
    <property type="entry name" value="Translation factors"/>
    <property type="match status" value="1"/>
</dbReference>
<evidence type="ECO:0000256" key="6">
    <source>
        <dbReference type="NCBIfam" id="TIGR03625"/>
    </source>
</evidence>
<dbReference type="SUPFAM" id="SSF50447">
    <property type="entry name" value="Translation proteins"/>
    <property type="match status" value="1"/>
</dbReference>
<evidence type="ECO:0000313" key="9">
    <source>
        <dbReference type="Proteomes" id="UP000177027"/>
    </source>
</evidence>
<reference evidence="8 9" key="1">
    <citation type="journal article" date="2016" name="Nat. Commun.">
        <title>Thousands of microbial genomes shed light on interconnected biogeochemical processes in an aquifer system.</title>
        <authorList>
            <person name="Anantharaman K."/>
            <person name="Brown C.T."/>
            <person name="Hug L.A."/>
            <person name="Sharon I."/>
            <person name="Castelle C.J."/>
            <person name="Probst A.J."/>
            <person name="Thomas B.C."/>
            <person name="Singh A."/>
            <person name="Wilkins M.J."/>
            <person name="Karaoz U."/>
            <person name="Brodie E.L."/>
            <person name="Williams K.H."/>
            <person name="Hubbard S.S."/>
            <person name="Banfield J.F."/>
        </authorList>
    </citation>
    <scope>NUCLEOTIDE SEQUENCE [LARGE SCALE GENOMIC DNA]</scope>
</reference>
<dbReference type="PANTHER" id="PTHR11229">
    <property type="entry name" value="50S RIBOSOMAL PROTEIN L3"/>
    <property type="match status" value="1"/>
</dbReference>
<dbReference type="GO" id="GO:0019843">
    <property type="term" value="F:rRNA binding"/>
    <property type="evidence" value="ECO:0007669"/>
    <property type="project" value="UniProtKB-KW"/>
</dbReference>
<accession>A0A1F7HCE7</accession>
<gene>
    <name evidence="8" type="ORF">A3D06_01610</name>
</gene>
<keyword evidence="3" id="KW-0694">RNA-binding</keyword>
<comment type="similarity">
    <text evidence="1">Belongs to the universal ribosomal protein uL3 family.</text>
</comment>
<sequence length="220" mass="24058">MNKFILGTKGETKQQFSERGERIAVTQISTSSCHLISIKSPERDGYWAIVLGFCPSKKIQKSRQGLLNKAGIKTPLRFLREVRVKGDLECIEKDGKKGIKCGEYEIYIGDEVKPAMMFQKDDQVSITGTSIGKGFQGVMKRHGFHGGPKTHGQSDRERAPGSIGTSNTPGRVMKGKKMAGRMGGDRVTIQKLKVVSSSETDLYIKGLVPGSRGGLLVVRS</sequence>
<protein>
    <recommendedName>
        <fullName evidence="6">50S ribosomal protein L3</fullName>
    </recommendedName>
</protein>
<proteinExistence type="inferred from homology"/>
<dbReference type="NCBIfam" id="TIGR03625">
    <property type="entry name" value="L3_bact"/>
    <property type="match status" value="1"/>
</dbReference>
<comment type="caution">
    <text evidence="8">The sequence shown here is derived from an EMBL/GenBank/DDBJ whole genome shotgun (WGS) entry which is preliminary data.</text>
</comment>
<dbReference type="GO" id="GO:0003735">
    <property type="term" value="F:structural constituent of ribosome"/>
    <property type="evidence" value="ECO:0007669"/>
    <property type="project" value="UniProtKB-UniRule"/>
</dbReference>
<evidence type="ECO:0000256" key="4">
    <source>
        <dbReference type="ARBA" id="ARBA00022980"/>
    </source>
</evidence>
<name>A0A1F7HCE7_9BACT</name>
<dbReference type="InterPro" id="IPR019927">
    <property type="entry name" value="Ribosomal_uL3_bac/org-type"/>
</dbReference>